<dbReference type="AlphaFoldDB" id="A0A326UIP0"/>
<dbReference type="InterPro" id="IPR023214">
    <property type="entry name" value="HAD_sf"/>
</dbReference>
<dbReference type="InterPro" id="IPR027417">
    <property type="entry name" value="P-loop_NTPase"/>
</dbReference>
<name>A0A326UIP0_THEHA</name>
<dbReference type="Pfam" id="PF08282">
    <property type="entry name" value="Hydrolase_3"/>
    <property type="match status" value="2"/>
</dbReference>
<dbReference type="InterPro" id="IPR006379">
    <property type="entry name" value="HAD-SF_hydro_IIB"/>
</dbReference>
<keyword evidence="3" id="KW-1185">Reference proteome</keyword>
<proteinExistence type="predicted"/>
<dbReference type="Gene3D" id="3.40.50.300">
    <property type="entry name" value="P-loop containing nucleotide triphosphate hydrolases"/>
    <property type="match status" value="1"/>
</dbReference>
<evidence type="ECO:0000313" key="2">
    <source>
        <dbReference type="EMBL" id="PZW31998.1"/>
    </source>
</evidence>
<dbReference type="RefSeq" id="WP_111321428.1">
    <property type="nucleotide sequence ID" value="NZ_BIFX01000001.1"/>
</dbReference>
<sequence length="569" mass="63291">MHYMILACDYDGTLAKDGIVSQRTIHALERVVASGRKLLLITGRLLEDIQRIFPRLDLFTWVVAENGALFYSPASGTKKLLAEAPPPQFVELLRSKGVTPLEVGEVIVSTHSPYETTVIEAIHELGLEHQVIFNKGAVMVLPAGINKGTGLKRVLDTLMISSHNVVGVGDAENDHSFLSLCECSVAVSNALPALKDRADYVTKADHGNGVVELVDQLVADDLREIDGRVARCKLVLGTKKNNEPLILNVNRTNMLIAGASGSGKSTLAMSLLEQLIDQCYQFCLIDPEGDYETFQAATSLGSSQKEPTAQEMLQLLEKPEQEAIMNLLGCPLSDRPMIARNLLPSLRELQIRLGHPHWLIFDEAHHIFSPEFDAATFIEMRDLFNLLFITAHPGSIARRVLELIDVAIFVGAQAPSVLREFCSALGLSEIGPLPATIDSGAALVWFRDATTPAVQIVPAHPEEEHLRHRRKYAEGNVGEKSFYFRGPEGRLNLRAQNLIIFMQIAQGIDDETWLFHLRKGDYSHWFREDIKDPDLAREAEEVERDMQLSAQESRERIRAAIDKRYTLPD</sequence>
<dbReference type="Pfam" id="PF13401">
    <property type="entry name" value="AAA_22"/>
    <property type="match status" value="1"/>
</dbReference>
<comment type="caution">
    <text evidence="2">The sequence shown here is derived from an EMBL/GenBank/DDBJ whole genome shotgun (WGS) entry which is preliminary data.</text>
</comment>
<dbReference type="NCBIfam" id="TIGR01484">
    <property type="entry name" value="HAD-SF-IIB"/>
    <property type="match status" value="1"/>
</dbReference>
<dbReference type="OrthoDB" id="9768060at2"/>
<dbReference type="PANTHER" id="PTHR10000">
    <property type="entry name" value="PHOSPHOSERINE PHOSPHATASE"/>
    <property type="match status" value="1"/>
</dbReference>
<dbReference type="Gene3D" id="3.40.50.1000">
    <property type="entry name" value="HAD superfamily/HAD-like"/>
    <property type="match status" value="1"/>
</dbReference>
<dbReference type="Gene3D" id="3.90.1070.10">
    <property type="match status" value="1"/>
</dbReference>
<dbReference type="Proteomes" id="UP000248806">
    <property type="component" value="Unassembled WGS sequence"/>
</dbReference>
<dbReference type="SUPFAM" id="SSF52540">
    <property type="entry name" value="P-loop containing nucleoside triphosphate hydrolases"/>
    <property type="match status" value="1"/>
</dbReference>
<dbReference type="PANTHER" id="PTHR10000:SF8">
    <property type="entry name" value="HAD SUPERFAMILY HYDROLASE-LIKE, TYPE 3"/>
    <property type="match status" value="1"/>
</dbReference>
<dbReference type="GO" id="GO:0000287">
    <property type="term" value="F:magnesium ion binding"/>
    <property type="evidence" value="ECO:0007669"/>
    <property type="project" value="TreeGrafter"/>
</dbReference>
<dbReference type="GO" id="GO:0016887">
    <property type="term" value="F:ATP hydrolysis activity"/>
    <property type="evidence" value="ECO:0007669"/>
    <property type="project" value="InterPro"/>
</dbReference>
<organism evidence="2 3">
    <name type="scientific">Thermosporothrix hazakensis</name>
    <dbReference type="NCBI Taxonomy" id="644383"/>
    <lineage>
        <taxon>Bacteria</taxon>
        <taxon>Bacillati</taxon>
        <taxon>Chloroflexota</taxon>
        <taxon>Ktedonobacteria</taxon>
        <taxon>Ktedonobacterales</taxon>
        <taxon>Thermosporotrichaceae</taxon>
        <taxon>Thermosporothrix</taxon>
    </lineage>
</organism>
<accession>A0A326UIP0</accession>
<feature type="domain" description="AAA+ ATPase" evidence="1">
    <location>
        <begin position="250"/>
        <end position="410"/>
    </location>
</feature>
<dbReference type="InterPro" id="IPR036412">
    <property type="entry name" value="HAD-like_sf"/>
</dbReference>
<dbReference type="InterPro" id="IPR049945">
    <property type="entry name" value="AAA_22"/>
</dbReference>
<dbReference type="EMBL" id="QKUF01000005">
    <property type="protein sequence ID" value="PZW31998.1"/>
    <property type="molecule type" value="Genomic_DNA"/>
</dbReference>
<dbReference type="SMART" id="SM00382">
    <property type="entry name" value="AAA"/>
    <property type="match status" value="1"/>
</dbReference>
<dbReference type="GO" id="GO:0016791">
    <property type="term" value="F:phosphatase activity"/>
    <property type="evidence" value="ECO:0007669"/>
    <property type="project" value="TreeGrafter"/>
</dbReference>
<protein>
    <recommendedName>
        <fullName evidence="1">AAA+ ATPase domain-containing protein</fullName>
    </recommendedName>
</protein>
<dbReference type="SUPFAM" id="SSF56784">
    <property type="entry name" value="HAD-like"/>
    <property type="match status" value="1"/>
</dbReference>
<evidence type="ECO:0000259" key="1">
    <source>
        <dbReference type="SMART" id="SM00382"/>
    </source>
</evidence>
<dbReference type="GO" id="GO:0005829">
    <property type="term" value="C:cytosol"/>
    <property type="evidence" value="ECO:0007669"/>
    <property type="project" value="TreeGrafter"/>
</dbReference>
<dbReference type="InterPro" id="IPR003593">
    <property type="entry name" value="AAA+_ATPase"/>
</dbReference>
<reference evidence="2 3" key="1">
    <citation type="submission" date="2018-06" db="EMBL/GenBank/DDBJ databases">
        <title>Genomic Encyclopedia of Archaeal and Bacterial Type Strains, Phase II (KMG-II): from individual species to whole genera.</title>
        <authorList>
            <person name="Goeker M."/>
        </authorList>
    </citation>
    <scope>NUCLEOTIDE SEQUENCE [LARGE SCALE GENOMIC DNA]</scope>
    <source>
        <strain evidence="2 3">ATCC BAA-1881</strain>
    </source>
</reference>
<gene>
    <name evidence="2" type="ORF">EI42_02024</name>
</gene>
<evidence type="ECO:0000313" key="3">
    <source>
        <dbReference type="Proteomes" id="UP000248806"/>
    </source>
</evidence>